<protein>
    <submittedName>
        <fullName evidence="2">Uncharacterized protein</fullName>
    </submittedName>
</protein>
<dbReference type="EMBL" id="BPLR01011001">
    <property type="protein sequence ID" value="GIY43657.1"/>
    <property type="molecule type" value="Genomic_DNA"/>
</dbReference>
<feature type="region of interest" description="Disordered" evidence="1">
    <location>
        <begin position="25"/>
        <end position="52"/>
    </location>
</feature>
<evidence type="ECO:0000313" key="3">
    <source>
        <dbReference type="Proteomes" id="UP001054945"/>
    </source>
</evidence>
<organism evidence="2 3">
    <name type="scientific">Caerostris extrusa</name>
    <name type="common">Bark spider</name>
    <name type="synonym">Caerostris bankana</name>
    <dbReference type="NCBI Taxonomy" id="172846"/>
    <lineage>
        <taxon>Eukaryota</taxon>
        <taxon>Metazoa</taxon>
        <taxon>Ecdysozoa</taxon>
        <taxon>Arthropoda</taxon>
        <taxon>Chelicerata</taxon>
        <taxon>Arachnida</taxon>
        <taxon>Araneae</taxon>
        <taxon>Araneomorphae</taxon>
        <taxon>Entelegynae</taxon>
        <taxon>Araneoidea</taxon>
        <taxon>Araneidae</taxon>
        <taxon>Caerostris</taxon>
    </lineage>
</organism>
<evidence type="ECO:0000313" key="2">
    <source>
        <dbReference type="EMBL" id="GIY43657.1"/>
    </source>
</evidence>
<dbReference type="Proteomes" id="UP001054945">
    <property type="component" value="Unassembled WGS sequence"/>
</dbReference>
<proteinExistence type="predicted"/>
<gene>
    <name evidence="2" type="ORF">CEXT_170151</name>
</gene>
<name>A0AAV4TE50_CAEEX</name>
<feature type="compositionally biased region" description="Basic and acidic residues" evidence="1">
    <location>
        <begin position="26"/>
        <end position="35"/>
    </location>
</feature>
<dbReference type="AlphaFoldDB" id="A0AAV4TE50"/>
<accession>A0AAV4TE50</accession>
<reference evidence="2 3" key="1">
    <citation type="submission" date="2021-06" db="EMBL/GenBank/DDBJ databases">
        <title>Caerostris extrusa draft genome.</title>
        <authorList>
            <person name="Kono N."/>
            <person name="Arakawa K."/>
        </authorList>
    </citation>
    <scope>NUCLEOTIDE SEQUENCE [LARGE SCALE GENOMIC DNA]</scope>
</reference>
<keyword evidence="3" id="KW-1185">Reference proteome</keyword>
<evidence type="ECO:0000256" key="1">
    <source>
        <dbReference type="SAM" id="MobiDB-lite"/>
    </source>
</evidence>
<comment type="caution">
    <text evidence="2">The sequence shown here is derived from an EMBL/GenBank/DDBJ whole genome shotgun (WGS) entry which is preliminary data.</text>
</comment>
<sequence length="98" mass="11435">MNTEKKKKNHIAYAAKQKQFYFPLKENGKKTENHPRTISKPRQGAKIPFLSGNSIRMDKGGILATLKMSFHSSGCEIRENFLEFYQKLFYSFFPREKG</sequence>